<accession>A0A427U6L4</accession>
<dbReference type="RefSeq" id="WP_125319980.1">
    <property type="nucleotide sequence ID" value="NZ_AP024890.1"/>
</dbReference>
<dbReference type="Pfam" id="PF02322">
    <property type="entry name" value="Cyt_bd_oxida_II"/>
    <property type="match status" value="1"/>
</dbReference>
<evidence type="ECO:0000313" key="8">
    <source>
        <dbReference type="EMBL" id="NOH70901.1"/>
    </source>
</evidence>
<feature type="transmembrane region" description="Helical" evidence="7">
    <location>
        <begin position="222"/>
        <end position="241"/>
    </location>
</feature>
<evidence type="ECO:0000256" key="2">
    <source>
        <dbReference type="ARBA" id="ARBA00007543"/>
    </source>
</evidence>
<feature type="transmembrane region" description="Helical" evidence="7">
    <location>
        <begin position="155"/>
        <end position="178"/>
    </location>
</feature>
<evidence type="ECO:0000313" key="9">
    <source>
        <dbReference type="EMBL" id="RSD32327.1"/>
    </source>
</evidence>
<dbReference type="GO" id="GO:0009055">
    <property type="term" value="F:electron transfer activity"/>
    <property type="evidence" value="ECO:0007669"/>
    <property type="project" value="TreeGrafter"/>
</dbReference>
<dbReference type="AlphaFoldDB" id="A0A427U6L4"/>
<dbReference type="GO" id="GO:0019646">
    <property type="term" value="P:aerobic electron transport chain"/>
    <property type="evidence" value="ECO:0007669"/>
    <property type="project" value="TreeGrafter"/>
</dbReference>
<feature type="transmembrane region" description="Helical" evidence="7">
    <location>
        <begin position="190"/>
        <end position="210"/>
    </location>
</feature>
<evidence type="ECO:0000313" key="11">
    <source>
        <dbReference type="Proteomes" id="UP000565719"/>
    </source>
</evidence>
<dbReference type="EMBL" id="RSFA01000011">
    <property type="protein sequence ID" value="RSD32327.1"/>
    <property type="molecule type" value="Genomic_DNA"/>
</dbReference>
<reference evidence="9 10" key="1">
    <citation type="submission" date="2018-12" db="EMBL/GenBank/DDBJ databases">
        <title>Genomic taxonomy of the Vibrionaceae family.</title>
        <authorList>
            <person name="Gomez-Gil B."/>
            <person name="Enciso-Ibarra K."/>
        </authorList>
    </citation>
    <scope>NUCLEOTIDE SEQUENCE [LARGE SCALE GENOMIC DNA]</scope>
    <source>
        <strain evidence="9 10">CAIM 594</strain>
    </source>
</reference>
<keyword evidence="3" id="KW-1003">Cell membrane</keyword>
<dbReference type="PANTHER" id="PTHR43141">
    <property type="entry name" value="CYTOCHROME BD2 SUBUNIT II"/>
    <property type="match status" value="1"/>
</dbReference>
<evidence type="ECO:0000313" key="10">
    <source>
        <dbReference type="Proteomes" id="UP000269041"/>
    </source>
</evidence>
<keyword evidence="10" id="KW-1185">Reference proteome</keyword>
<evidence type="ECO:0000256" key="6">
    <source>
        <dbReference type="ARBA" id="ARBA00023136"/>
    </source>
</evidence>
<dbReference type="GO" id="GO:0005886">
    <property type="term" value="C:plasma membrane"/>
    <property type="evidence" value="ECO:0007669"/>
    <property type="project" value="UniProtKB-SubCell"/>
</dbReference>
<dbReference type="OrthoDB" id="9776710at2"/>
<evidence type="ECO:0000256" key="3">
    <source>
        <dbReference type="ARBA" id="ARBA00022475"/>
    </source>
</evidence>
<dbReference type="Proteomes" id="UP000269041">
    <property type="component" value="Unassembled WGS sequence"/>
</dbReference>
<organism evidence="9 10">
    <name type="scientific">Vibrio pectenicida</name>
    <dbReference type="NCBI Taxonomy" id="62763"/>
    <lineage>
        <taxon>Bacteria</taxon>
        <taxon>Pseudomonadati</taxon>
        <taxon>Pseudomonadota</taxon>
        <taxon>Gammaproteobacteria</taxon>
        <taxon>Vibrionales</taxon>
        <taxon>Vibrionaceae</taxon>
        <taxon>Vibrio</taxon>
    </lineage>
</organism>
<feature type="transmembrane region" description="Helical" evidence="7">
    <location>
        <begin position="80"/>
        <end position="98"/>
    </location>
</feature>
<dbReference type="NCBIfam" id="TIGR00203">
    <property type="entry name" value="cydB"/>
    <property type="match status" value="1"/>
</dbReference>
<keyword evidence="6 7" id="KW-0472">Membrane</keyword>
<keyword evidence="4 7" id="KW-0812">Transmembrane</keyword>
<comment type="caution">
    <text evidence="9">The sequence shown here is derived from an EMBL/GenBank/DDBJ whole genome shotgun (WGS) entry which is preliminary data.</text>
</comment>
<feature type="transmembrane region" description="Helical" evidence="7">
    <location>
        <begin position="298"/>
        <end position="321"/>
    </location>
</feature>
<feature type="transmembrane region" description="Helical" evidence="7">
    <location>
        <begin position="110"/>
        <end position="135"/>
    </location>
</feature>
<evidence type="ECO:0000256" key="5">
    <source>
        <dbReference type="ARBA" id="ARBA00022989"/>
    </source>
</evidence>
<dbReference type="Proteomes" id="UP000565719">
    <property type="component" value="Unassembled WGS sequence"/>
</dbReference>
<protein>
    <submittedName>
        <fullName evidence="9">Cytochrome d ubiquinol oxidase subunit II</fullName>
    </submittedName>
</protein>
<dbReference type="EMBL" id="VTXC01000011">
    <property type="protein sequence ID" value="NOH70901.1"/>
    <property type="molecule type" value="Genomic_DNA"/>
</dbReference>
<evidence type="ECO:0000256" key="1">
    <source>
        <dbReference type="ARBA" id="ARBA00004651"/>
    </source>
</evidence>
<name>A0A427U6L4_9VIBR</name>
<comment type="similarity">
    <text evidence="2">Belongs to the cytochrome ubiquinol oxidase subunit 2 family.</text>
</comment>
<keyword evidence="5 7" id="KW-1133">Transmembrane helix</keyword>
<gene>
    <name evidence="9" type="primary">cydB</name>
    <name evidence="9" type="ORF">EJA03_04140</name>
    <name evidence="8" type="ORF">F0225_06030</name>
</gene>
<feature type="transmembrane region" description="Helical" evidence="7">
    <location>
        <begin position="253"/>
        <end position="278"/>
    </location>
</feature>
<dbReference type="PIRSF" id="PIRSF000267">
    <property type="entry name" value="Cyt_oxidse_sub2"/>
    <property type="match status" value="1"/>
</dbReference>
<feature type="transmembrane region" description="Helical" evidence="7">
    <location>
        <begin position="6"/>
        <end position="35"/>
    </location>
</feature>
<sequence length="332" mass="37305">MDYALIWYALIGLAVLIYVILDGFDLGIGILFPSAHSEVERDMMMNSIAPVWDGNETWLVLGGGGLFAVFPLAYSVVMPALYAPLILMLLGLILRGVSFEYRFKTNKGKFLWDIAFFVGSLLATVMQGIMLGALLQGIEVEGRSYAGTWFDWLSPFSLFCALALVFAYVLLGSCWLMIKLPSDLTDRYEIIAKRWGMGMVLCIAIVSIWLPLQNNLIFDRWFSFPNALILLCIPVLSAWFIRQLYRSLKNHKALKAYLCGIALFGLAALGFGISTFPYLVPFSLTYHQAAAPDESLKFLLAGTVFLLPLIISYSAYTYWIFRGKMKHGENYH</sequence>
<evidence type="ECO:0000256" key="4">
    <source>
        <dbReference type="ARBA" id="ARBA00022692"/>
    </source>
</evidence>
<dbReference type="InterPro" id="IPR003317">
    <property type="entry name" value="Cyt-d_oxidase_su2"/>
</dbReference>
<evidence type="ECO:0000256" key="7">
    <source>
        <dbReference type="SAM" id="Phobius"/>
    </source>
</evidence>
<reference evidence="8 11" key="2">
    <citation type="submission" date="2019-09" db="EMBL/GenBank/DDBJ databases">
        <title>Draft genome sequencing and comparative genomics of hatchery-associated Vibrios.</title>
        <authorList>
            <person name="Kehlet-Delgado H."/>
            <person name="Mueller R.S."/>
        </authorList>
    </citation>
    <scope>NUCLEOTIDE SEQUENCE [LARGE SCALE GENOMIC DNA]</scope>
    <source>
        <strain evidence="8 11">99-46-Y</strain>
    </source>
</reference>
<comment type="subcellular location">
    <subcellularLocation>
        <location evidence="1">Cell membrane</location>
        <topology evidence="1">Multi-pass membrane protein</topology>
    </subcellularLocation>
</comment>
<proteinExistence type="inferred from homology"/>
<dbReference type="GO" id="GO:0016682">
    <property type="term" value="F:oxidoreductase activity, acting on diphenols and related substances as donors, oxygen as acceptor"/>
    <property type="evidence" value="ECO:0007669"/>
    <property type="project" value="TreeGrafter"/>
</dbReference>
<dbReference type="GO" id="GO:0070069">
    <property type="term" value="C:cytochrome complex"/>
    <property type="evidence" value="ECO:0007669"/>
    <property type="project" value="TreeGrafter"/>
</dbReference>
<dbReference type="PANTHER" id="PTHR43141:SF4">
    <property type="entry name" value="CYTOCHROME BD2 SUBUNIT II"/>
    <property type="match status" value="1"/>
</dbReference>